<dbReference type="Proteomes" id="UP001590951">
    <property type="component" value="Unassembled WGS sequence"/>
</dbReference>
<evidence type="ECO:0000313" key="2">
    <source>
        <dbReference type="Proteomes" id="UP001590951"/>
    </source>
</evidence>
<reference evidence="1 2" key="1">
    <citation type="submission" date="2024-09" db="EMBL/GenBank/DDBJ databases">
        <title>Rethinking Asexuality: The Enigmatic Case of Functional Sexual Genes in Lepraria (Stereocaulaceae).</title>
        <authorList>
            <person name="Doellman M."/>
            <person name="Sun Y."/>
            <person name="Barcenas-Pena A."/>
            <person name="Lumbsch H.T."/>
            <person name="Grewe F."/>
        </authorList>
    </citation>
    <scope>NUCLEOTIDE SEQUENCE [LARGE SCALE GENOMIC DNA]</scope>
    <source>
        <strain evidence="1 2">Grewe 0041</strain>
    </source>
</reference>
<sequence>MRSYKWVIRDQGQFQQTPVIDAEWWEGYQRKILDIAEASYESDSAMPRVLRETIRVLEIVEIQALLRNRRHYHPDLQRLVESQELLEMLPEMQGYLSDKERERSVHLYNNLYF</sequence>
<organism evidence="1 2">
    <name type="scientific">Lepraria finkii</name>
    <dbReference type="NCBI Taxonomy" id="1340010"/>
    <lineage>
        <taxon>Eukaryota</taxon>
        <taxon>Fungi</taxon>
        <taxon>Dikarya</taxon>
        <taxon>Ascomycota</taxon>
        <taxon>Pezizomycotina</taxon>
        <taxon>Lecanoromycetes</taxon>
        <taxon>OSLEUM clade</taxon>
        <taxon>Lecanoromycetidae</taxon>
        <taxon>Lecanorales</taxon>
        <taxon>Lecanorineae</taxon>
        <taxon>Stereocaulaceae</taxon>
        <taxon>Lepraria</taxon>
    </lineage>
</organism>
<comment type="caution">
    <text evidence="1">The sequence shown here is derived from an EMBL/GenBank/DDBJ whole genome shotgun (WGS) entry which is preliminary data.</text>
</comment>
<protein>
    <submittedName>
        <fullName evidence="1">Uncharacterized protein</fullName>
    </submittedName>
</protein>
<gene>
    <name evidence="1" type="ORF">ABVK25_009788</name>
</gene>
<accession>A0ABR4AYZ6</accession>
<evidence type="ECO:0000313" key="1">
    <source>
        <dbReference type="EMBL" id="KAL2049921.1"/>
    </source>
</evidence>
<proteinExistence type="predicted"/>
<dbReference type="EMBL" id="JBHFEH010000055">
    <property type="protein sequence ID" value="KAL2049921.1"/>
    <property type="molecule type" value="Genomic_DNA"/>
</dbReference>
<name>A0ABR4AYZ6_9LECA</name>
<keyword evidence="2" id="KW-1185">Reference proteome</keyword>